<protein>
    <submittedName>
        <fullName evidence="3">Uncharacterized protein</fullName>
    </submittedName>
</protein>
<feature type="signal peptide" evidence="2">
    <location>
        <begin position="1"/>
        <end position="15"/>
    </location>
</feature>
<evidence type="ECO:0000256" key="1">
    <source>
        <dbReference type="SAM" id="MobiDB-lite"/>
    </source>
</evidence>
<evidence type="ECO:0000313" key="3">
    <source>
        <dbReference type="EMBL" id="CAK0900054.1"/>
    </source>
</evidence>
<sequence length="140" mass="14007">MAPHAPRAAVGGALAVQLLGVAVHTRAPCSHASWGWSATASPGPSPPDSGYCQLFPHMCDSPASTPEPTSDLTPAPTRAPTVASEPTVGPTPVPTGDPMTTTVADDAVTSQPEVQVNTARDVAVCVAVVTVSVLLAASCD</sequence>
<gene>
    <name evidence="3" type="ORF">PCOR1329_LOCUS77451</name>
</gene>
<organism evidence="3 4">
    <name type="scientific">Prorocentrum cordatum</name>
    <dbReference type="NCBI Taxonomy" id="2364126"/>
    <lineage>
        <taxon>Eukaryota</taxon>
        <taxon>Sar</taxon>
        <taxon>Alveolata</taxon>
        <taxon>Dinophyceae</taxon>
        <taxon>Prorocentrales</taxon>
        <taxon>Prorocentraceae</taxon>
        <taxon>Prorocentrum</taxon>
    </lineage>
</organism>
<keyword evidence="4" id="KW-1185">Reference proteome</keyword>
<feature type="region of interest" description="Disordered" evidence="1">
    <location>
        <begin position="57"/>
        <end position="103"/>
    </location>
</feature>
<accession>A0ABN9XPH4</accession>
<reference evidence="3" key="1">
    <citation type="submission" date="2023-10" db="EMBL/GenBank/DDBJ databases">
        <authorList>
            <person name="Chen Y."/>
            <person name="Shah S."/>
            <person name="Dougan E. K."/>
            <person name="Thang M."/>
            <person name="Chan C."/>
        </authorList>
    </citation>
    <scope>NUCLEOTIDE SEQUENCE [LARGE SCALE GENOMIC DNA]</scope>
</reference>
<name>A0ABN9XPH4_9DINO</name>
<proteinExistence type="predicted"/>
<dbReference type="EMBL" id="CAUYUJ010020719">
    <property type="protein sequence ID" value="CAK0900054.1"/>
    <property type="molecule type" value="Genomic_DNA"/>
</dbReference>
<feature type="compositionally biased region" description="Polar residues" evidence="1">
    <location>
        <begin position="62"/>
        <end position="72"/>
    </location>
</feature>
<evidence type="ECO:0000256" key="2">
    <source>
        <dbReference type="SAM" id="SignalP"/>
    </source>
</evidence>
<keyword evidence="2" id="KW-0732">Signal</keyword>
<dbReference type="Proteomes" id="UP001189429">
    <property type="component" value="Unassembled WGS sequence"/>
</dbReference>
<comment type="caution">
    <text evidence="3">The sequence shown here is derived from an EMBL/GenBank/DDBJ whole genome shotgun (WGS) entry which is preliminary data.</text>
</comment>
<evidence type="ECO:0000313" key="4">
    <source>
        <dbReference type="Proteomes" id="UP001189429"/>
    </source>
</evidence>
<feature type="chain" id="PRO_5045352406" evidence="2">
    <location>
        <begin position="16"/>
        <end position="140"/>
    </location>
</feature>